<gene>
    <name evidence="3" type="ORF">PPSIR1_09211</name>
</gene>
<keyword evidence="4" id="KW-1185">Reference proteome</keyword>
<protein>
    <submittedName>
        <fullName evidence="3">Uncharacterized protein</fullName>
    </submittedName>
</protein>
<feature type="region of interest" description="Disordered" evidence="1">
    <location>
        <begin position="30"/>
        <end position="65"/>
    </location>
</feature>
<comment type="caution">
    <text evidence="3">The sequence shown here is derived from an EMBL/GenBank/DDBJ whole genome shotgun (WGS) entry which is preliminary data.</text>
</comment>
<dbReference type="Proteomes" id="UP000005801">
    <property type="component" value="Unassembled WGS sequence"/>
</dbReference>
<dbReference type="RefSeq" id="WP_006972566.1">
    <property type="nucleotide sequence ID" value="NZ_ABCS01000032.1"/>
</dbReference>
<name>A6G771_9BACT</name>
<proteinExistence type="predicted"/>
<reference evidence="3 4" key="1">
    <citation type="submission" date="2007-06" db="EMBL/GenBank/DDBJ databases">
        <authorList>
            <person name="Shimkets L."/>
            <person name="Ferriera S."/>
            <person name="Johnson J."/>
            <person name="Kravitz S."/>
            <person name="Beeson K."/>
            <person name="Sutton G."/>
            <person name="Rogers Y.-H."/>
            <person name="Friedman R."/>
            <person name="Frazier M."/>
            <person name="Venter J.C."/>
        </authorList>
    </citation>
    <scope>NUCLEOTIDE SEQUENCE [LARGE SCALE GENOMIC DNA]</scope>
    <source>
        <strain evidence="3 4">SIR-1</strain>
    </source>
</reference>
<evidence type="ECO:0000256" key="2">
    <source>
        <dbReference type="SAM" id="SignalP"/>
    </source>
</evidence>
<evidence type="ECO:0000313" key="4">
    <source>
        <dbReference type="Proteomes" id="UP000005801"/>
    </source>
</evidence>
<organism evidence="3 4">
    <name type="scientific">Plesiocystis pacifica SIR-1</name>
    <dbReference type="NCBI Taxonomy" id="391625"/>
    <lineage>
        <taxon>Bacteria</taxon>
        <taxon>Pseudomonadati</taxon>
        <taxon>Myxococcota</taxon>
        <taxon>Polyangia</taxon>
        <taxon>Nannocystales</taxon>
        <taxon>Nannocystaceae</taxon>
        <taxon>Plesiocystis</taxon>
    </lineage>
</organism>
<feature type="signal peptide" evidence="2">
    <location>
        <begin position="1"/>
        <end position="28"/>
    </location>
</feature>
<dbReference type="EMBL" id="ABCS01000032">
    <property type="protein sequence ID" value="EDM78347.1"/>
    <property type="molecule type" value="Genomic_DNA"/>
</dbReference>
<dbReference type="OrthoDB" id="5499248at2"/>
<accession>A6G771</accession>
<evidence type="ECO:0000256" key="1">
    <source>
        <dbReference type="SAM" id="MobiDB-lite"/>
    </source>
</evidence>
<evidence type="ECO:0000313" key="3">
    <source>
        <dbReference type="EMBL" id="EDM78347.1"/>
    </source>
</evidence>
<dbReference type="AlphaFoldDB" id="A6G771"/>
<dbReference type="PROSITE" id="PS51257">
    <property type="entry name" value="PROKAR_LIPOPROTEIN"/>
    <property type="match status" value="1"/>
</dbReference>
<feature type="region of interest" description="Disordered" evidence="1">
    <location>
        <begin position="178"/>
        <end position="199"/>
    </location>
</feature>
<keyword evidence="2" id="KW-0732">Signal</keyword>
<feature type="chain" id="PRO_5002695213" evidence="2">
    <location>
        <begin position="29"/>
        <end position="538"/>
    </location>
</feature>
<feature type="compositionally biased region" description="Basic and acidic residues" evidence="1">
    <location>
        <begin position="51"/>
        <end position="65"/>
    </location>
</feature>
<sequence>MSRERGPSTRALLLALVPIFGWGAGAGAGCGDDASAESTASAPTGAGDGAVEAKAKDPGEDPDHIEAVGDCEQLAARARRSETDRSLVPLLCPGLPLDRATIKAALLAEPHPGGAARWIARLDDHPELQGLARLAALDRSSQALPEELPDAATALLTPVDDRVLAAVELAYARLAAPLPEPDADPDSGSADPPSPASIENQRTRAHALLAVAHLQALQSLGLSPGRPLPPLARLLAARVLFHGRSFCRFYWQRRVAGLERTFAEMERTLLELSIDLDNTEHIGDSGLLAVERERTRIYLQRKGPKARIASMARRAPQGDARALGSRLLLPLSHELERLLDHQLSAWAFDRAVAKGGAPGGPGIDAVLAALTEALRERDLRELERRMNRRMDRARAGLPASRERGTGALEPELPVEWLDAPTLAEDARAWLAIADEAERREGPPSFARRHALARAIVALRSRPDAIRELLARGSHEAEADPLVLRYRAVLNELLVAIDGESLASLRAIEGAARPGDRDAQTEVRRRYALATRDALLHPR</sequence>